<sequence>MQFERTRIDGVVLIRLDVKKDGRGAFARTFCTNEMAAAGLRFVVVQTNISRNIARHTLRGLHYQRAPHGEPKIVSCPRGRIWDVAVDLREDSPTYRQWQAFELSQDSDSAVHLPAGVAHGFITLEADSEVHYLMGAAYVPGAATGVRWDDPAIGIDWPAAPAVMSDADQGYPLLL</sequence>
<dbReference type="CDD" id="cd00438">
    <property type="entry name" value="cupin_RmlC"/>
    <property type="match status" value="1"/>
</dbReference>
<dbReference type="InterPro" id="IPR000888">
    <property type="entry name" value="RmlC-like"/>
</dbReference>
<dbReference type="SUPFAM" id="SSF51182">
    <property type="entry name" value="RmlC-like cupins"/>
    <property type="match status" value="1"/>
</dbReference>
<gene>
    <name evidence="8" type="ORF">H8S47_06360</name>
</gene>
<evidence type="ECO:0000256" key="6">
    <source>
        <dbReference type="ARBA" id="ARBA00031424"/>
    </source>
</evidence>
<dbReference type="InterPro" id="IPR014710">
    <property type="entry name" value="RmlC-like_jellyroll"/>
</dbReference>
<dbReference type="Pfam" id="PF00908">
    <property type="entry name" value="dTDP_sugar_isom"/>
    <property type="match status" value="1"/>
</dbReference>
<name>A0ABR7ALH4_9SPHN</name>
<dbReference type="Gene3D" id="2.60.120.10">
    <property type="entry name" value="Jelly Rolls"/>
    <property type="match status" value="1"/>
</dbReference>
<evidence type="ECO:0000256" key="7">
    <source>
        <dbReference type="ARBA" id="ARBA00033311"/>
    </source>
</evidence>
<evidence type="ECO:0000256" key="2">
    <source>
        <dbReference type="ARBA" id="ARBA00001997"/>
    </source>
</evidence>
<dbReference type="Proteomes" id="UP000597613">
    <property type="component" value="Unassembled WGS sequence"/>
</dbReference>
<evidence type="ECO:0000313" key="8">
    <source>
        <dbReference type="EMBL" id="MBC3941310.1"/>
    </source>
</evidence>
<dbReference type="PANTHER" id="PTHR21047">
    <property type="entry name" value="DTDP-6-DEOXY-D-GLUCOSE-3,5 EPIMERASE"/>
    <property type="match status" value="1"/>
</dbReference>
<evidence type="ECO:0000256" key="4">
    <source>
        <dbReference type="ARBA" id="ARBA00019595"/>
    </source>
</evidence>
<proteinExistence type="predicted"/>
<reference evidence="8 9" key="1">
    <citation type="submission" date="2020-08" db="EMBL/GenBank/DDBJ databases">
        <title>Putative novel bacterial strains isolated from necrotic wheat leaf tissues caused by Xanthomonas translucens.</title>
        <authorList>
            <person name="Tambong J.T."/>
        </authorList>
    </citation>
    <scope>NUCLEOTIDE SEQUENCE [LARGE SCALE GENOMIC DNA]</scope>
    <source>
        <strain evidence="9">DOAB 1063</strain>
    </source>
</reference>
<dbReference type="PANTHER" id="PTHR21047:SF2">
    <property type="entry name" value="THYMIDINE DIPHOSPHO-4-KETO-RHAMNOSE 3,5-EPIMERASE"/>
    <property type="match status" value="1"/>
</dbReference>
<keyword evidence="9" id="KW-1185">Reference proteome</keyword>
<protein>
    <recommendedName>
        <fullName evidence="4">dTDP-4-dehydrorhamnose 3,5-epimerase</fullName>
        <ecNumber evidence="3">5.1.3.13</ecNumber>
    </recommendedName>
    <alternativeName>
        <fullName evidence="6">Thymidine diphospho-4-keto-rhamnose 3,5-epimerase</fullName>
    </alternativeName>
    <alternativeName>
        <fullName evidence="5">dTDP-4-keto-6-deoxyglucose 3,5-epimerase</fullName>
    </alternativeName>
    <alternativeName>
        <fullName evidence="7">dTDP-6-deoxy-D-xylo-4-hexulose 3,5-epimerase</fullName>
    </alternativeName>
</protein>
<accession>A0ABR7ALH4</accession>
<comment type="caution">
    <text evidence="8">The sequence shown here is derived from an EMBL/GenBank/DDBJ whole genome shotgun (WGS) entry which is preliminary data.</text>
</comment>
<comment type="function">
    <text evidence="2">Catalyzes the epimerization of the C3' and C5'positions of dTDP-6-deoxy-D-xylo-4-hexulose, forming dTDP-6-deoxy-L-lyxo-4-hexulose.</text>
</comment>
<evidence type="ECO:0000256" key="3">
    <source>
        <dbReference type="ARBA" id="ARBA00012098"/>
    </source>
</evidence>
<dbReference type="InterPro" id="IPR011051">
    <property type="entry name" value="RmlC_Cupin_sf"/>
</dbReference>
<evidence type="ECO:0000256" key="5">
    <source>
        <dbReference type="ARBA" id="ARBA00029758"/>
    </source>
</evidence>
<dbReference type="EC" id="5.1.3.13" evidence="3"/>
<evidence type="ECO:0000313" key="9">
    <source>
        <dbReference type="Proteomes" id="UP000597613"/>
    </source>
</evidence>
<evidence type="ECO:0000256" key="1">
    <source>
        <dbReference type="ARBA" id="ARBA00001298"/>
    </source>
</evidence>
<comment type="catalytic activity">
    <reaction evidence="1">
        <text>dTDP-4-dehydro-6-deoxy-alpha-D-glucose = dTDP-4-dehydro-beta-L-rhamnose</text>
        <dbReference type="Rhea" id="RHEA:16969"/>
        <dbReference type="ChEBI" id="CHEBI:57649"/>
        <dbReference type="ChEBI" id="CHEBI:62830"/>
        <dbReference type="EC" id="5.1.3.13"/>
    </reaction>
</comment>
<organism evidence="8 9">
    <name type="scientific">Sphingomonas albertensis</name>
    <dbReference type="NCBI Taxonomy" id="2762591"/>
    <lineage>
        <taxon>Bacteria</taxon>
        <taxon>Pseudomonadati</taxon>
        <taxon>Pseudomonadota</taxon>
        <taxon>Alphaproteobacteria</taxon>
        <taxon>Sphingomonadales</taxon>
        <taxon>Sphingomonadaceae</taxon>
        <taxon>Sphingomonas</taxon>
    </lineage>
</organism>
<dbReference type="EMBL" id="JACONT010000009">
    <property type="protein sequence ID" value="MBC3941310.1"/>
    <property type="molecule type" value="Genomic_DNA"/>
</dbReference>
<dbReference type="RefSeq" id="WP_187503079.1">
    <property type="nucleotide sequence ID" value="NZ_JACONT010000009.1"/>
</dbReference>